<dbReference type="SUPFAM" id="SSF48371">
    <property type="entry name" value="ARM repeat"/>
    <property type="match status" value="1"/>
</dbReference>
<dbReference type="AlphaFoldDB" id="A0A8J2SB71"/>
<sequence>MSAEALAASKWQDRREAWESITNAADAETLTTHLAKETNGAVLDAALDAVARVAAPELAPALPYVVQKGLANARGATQRRGLRAVVALQQVAPSETTDALVDGITTSKNARGPSACAKALTTECAPSTAWLSSHSDRLATAVAKLASAANGDARKAAVDLAVAVDDPVVFQKLPENAKKAVAKLRGNTPPPPPPPEAGPPPPPGSPPKRVTIKAPPRKAPSPEKGDDLLAALARRNITPPFDAAFQGKWDARREKLEAVASVARACSGDGEALALAVAAACEAEPHAAVAKAAISACASVAGVAGVVGRRALVVALLPRLRDAKLASQASQALNDVSTIQPEVVFDDATVRAATDALAAGAKRRLPPQGRACGFRWASSAFAASSKAPPLSTKAWAALCAADCSDAHGPLRAAARDALSALCQRPRADVKSALQMLDAKTRAKVLERKEPQKPAAAPKRKPPPPKPQEVVVWPPPHITERTGTIAACDLAPTSLRATLRAPSEQRRAKALAELLKRAAGPGGGLDAREADADRVLRELRPLVGDARASLRAPACDCAAAWLDRVRNRDDARKLAAKTGLVVEAAAAVVDAGALTAYRAAALRLLQSCCGKRCASDDALVIDENGAKAMAKALQNASGAGAVALLTWLAKHADACDIGDALASPLITRLYDKARAPKDAALECVTALVQKGALDRSALETALDAAPIVGRRVVAQLLEGVFREASPIKVVKRVPQASPLPAAFDFGVADDASTPVVEAASPTEAFAAIEAAIDNGDRPALRAAAAAAAAFDASTFTRDTCGGAMRAAIAGARFAERDAAARASLDEVARKTALEAPRSSAIAAALDLLRGAPDRVVANHLARLLTLGLRDPAWGRALDARKGDALVACAEVFDSVSAEAPSLALDAAKTVAASAVDRIGSDAVIALSGAAEDSPLACLVRALAGAPPLMNVETSSPEQKPLAGVSDDVAALRRRAAAARASLGSARSVPDSAGKDRIAALRTRLAVAARTPAVAE</sequence>
<dbReference type="InterPro" id="IPR016024">
    <property type="entry name" value="ARM-type_fold"/>
</dbReference>
<evidence type="ECO:0000313" key="4">
    <source>
        <dbReference type="Proteomes" id="UP000789595"/>
    </source>
</evidence>
<reference evidence="3" key="1">
    <citation type="submission" date="2021-11" db="EMBL/GenBank/DDBJ databases">
        <authorList>
            <consortium name="Genoscope - CEA"/>
            <person name="William W."/>
        </authorList>
    </citation>
    <scope>NUCLEOTIDE SEQUENCE</scope>
</reference>
<dbReference type="SMART" id="SM01349">
    <property type="entry name" value="TOG"/>
    <property type="match status" value="1"/>
</dbReference>
<feature type="compositionally biased region" description="Pro residues" evidence="1">
    <location>
        <begin position="188"/>
        <end position="206"/>
    </location>
</feature>
<dbReference type="InterPro" id="IPR011989">
    <property type="entry name" value="ARM-like"/>
</dbReference>
<dbReference type="InterPro" id="IPR034085">
    <property type="entry name" value="TOG"/>
</dbReference>
<comment type="caution">
    <text evidence="3">The sequence shown here is derived from an EMBL/GenBank/DDBJ whole genome shotgun (WGS) entry which is preliminary data.</text>
</comment>
<keyword evidence="4" id="KW-1185">Reference proteome</keyword>
<feature type="compositionally biased region" description="Basic and acidic residues" evidence="1">
    <location>
        <begin position="442"/>
        <end position="451"/>
    </location>
</feature>
<feature type="region of interest" description="Disordered" evidence="1">
    <location>
        <begin position="183"/>
        <end position="224"/>
    </location>
</feature>
<feature type="domain" description="TOG" evidence="2">
    <location>
        <begin position="227"/>
        <end position="457"/>
    </location>
</feature>
<name>A0A8J2SB71_9STRA</name>
<organism evidence="3 4">
    <name type="scientific">Pelagomonas calceolata</name>
    <dbReference type="NCBI Taxonomy" id="35677"/>
    <lineage>
        <taxon>Eukaryota</taxon>
        <taxon>Sar</taxon>
        <taxon>Stramenopiles</taxon>
        <taxon>Ochrophyta</taxon>
        <taxon>Pelagophyceae</taxon>
        <taxon>Pelagomonadales</taxon>
        <taxon>Pelagomonadaceae</taxon>
        <taxon>Pelagomonas</taxon>
    </lineage>
</organism>
<gene>
    <name evidence="3" type="ORF">PECAL_2P25650</name>
</gene>
<dbReference type="Gene3D" id="1.25.10.10">
    <property type="entry name" value="Leucine-rich Repeat Variant"/>
    <property type="match status" value="2"/>
</dbReference>
<dbReference type="EMBL" id="CAKKNE010000002">
    <property type="protein sequence ID" value="CAH0369443.1"/>
    <property type="molecule type" value="Genomic_DNA"/>
</dbReference>
<protein>
    <recommendedName>
        <fullName evidence="2">TOG domain-containing protein</fullName>
    </recommendedName>
</protein>
<evidence type="ECO:0000313" key="3">
    <source>
        <dbReference type="EMBL" id="CAH0369443.1"/>
    </source>
</evidence>
<accession>A0A8J2SB71</accession>
<proteinExistence type="predicted"/>
<feature type="region of interest" description="Disordered" evidence="1">
    <location>
        <begin position="442"/>
        <end position="470"/>
    </location>
</feature>
<evidence type="ECO:0000256" key="1">
    <source>
        <dbReference type="SAM" id="MobiDB-lite"/>
    </source>
</evidence>
<evidence type="ECO:0000259" key="2">
    <source>
        <dbReference type="SMART" id="SM01349"/>
    </source>
</evidence>
<dbReference type="Proteomes" id="UP000789595">
    <property type="component" value="Unassembled WGS sequence"/>
</dbReference>